<comment type="caution">
    <text evidence="4">The sequence shown here is derived from an EMBL/GenBank/DDBJ whole genome shotgun (WGS) entry which is preliminary data.</text>
</comment>
<gene>
    <name evidence="4" type="ORF">ACFQDM_12390</name>
</gene>
<feature type="transmembrane region" description="Helical" evidence="1">
    <location>
        <begin position="286"/>
        <end position="305"/>
    </location>
</feature>
<feature type="transmembrane region" description="Helical" evidence="1">
    <location>
        <begin position="169"/>
        <end position="188"/>
    </location>
</feature>
<keyword evidence="4" id="KW-0012">Acyltransferase</keyword>
<proteinExistence type="predicted"/>
<keyword evidence="5" id="KW-1185">Reference proteome</keyword>
<keyword evidence="4" id="KW-0808">Transferase</keyword>
<dbReference type="InterPro" id="IPR002656">
    <property type="entry name" value="Acyl_transf_3_dom"/>
</dbReference>
<keyword evidence="1" id="KW-0472">Membrane</keyword>
<reference evidence="5" key="1">
    <citation type="journal article" date="2019" name="Int. J. Syst. Evol. Microbiol.">
        <title>The Global Catalogue of Microorganisms (GCM) 10K type strain sequencing project: providing services to taxonomists for standard genome sequencing and annotation.</title>
        <authorList>
            <consortium name="The Broad Institute Genomics Platform"/>
            <consortium name="The Broad Institute Genome Sequencing Center for Infectious Disease"/>
            <person name="Wu L."/>
            <person name="Ma J."/>
        </authorList>
    </citation>
    <scope>NUCLEOTIDE SEQUENCE [LARGE SCALE GENOMIC DNA]</scope>
    <source>
        <strain evidence="5">CGMCC-1.15741</strain>
    </source>
</reference>
<feature type="domain" description="Acyltransferase 3" evidence="2">
    <location>
        <begin position="9"/>
        <end position="331"/>
    </location>
</feature>
<accession>A0ABW1SBE0</accession>
<name>A0ABW1SBE0_9PROT</name>
<dbReference type="PANTHER" id="PTHR23028">
    <property type="entry name" value="ACETYLTRANSFERASE"/>
    <property type="match status" value="1"/>
</dbReference>
<evidence type="ECO:0000256" key="1">
    <source>
        <dbReference type="SAM" id="Phobius"/>
    </source>
</evidence>
<evidence type="ECO:0000259" key="2">
    <source>
        <dbReference type="Pfam" id="PF01757"/>
    </source>
</evidence>
<dbReference type="PANTHER" id="PTHR23028:SF53">
    <property type="entry name" value="ACYL_TRANSF_3 DOMAIN-CONTAINING PROTEIN"/>
    <property type="match status" value="1"/>
</dbReference>
<feature type="transmembrane region" description="Helical" evidence="1">
    <location>
        <begin position="247"/>
        <end position="265"/>
    </location>
</feature>
<dbReference type="Pfam" id="PF19040">
    <property type="entry name" value="SGNH"/>
    <property type="match status" value="1"/>
</dbReference>
<evidence type="ECO:0000313" key="5">
    <source>
        <dbReference type="Proteomes" id="UP001596303"/>
    </source>
</evidence>
<feature type="domain" description="SGNH" evidence="3">
    <location>
        <begin position="408"/>
        <end position="621"/>
    </location>
</feature>
<feature type="transmembrane region" description="Helical" evidence="1">
    <location>
        <begin position="355"/>
        <end position="375"/>
    </location>
</feature>
<organism evidence="4 5">
    <name type="scientific">Ponticaulis profundi</name>
    <dbReference type="NCBI Taxonomy" id="2665222"/>
    <lineage>
        <taxon>Bacteria</taxon>
        <taxon>Pseudomonadati</taxon>
        <taxon>Pseudomonadota</taxon>
        <taxon>Alphaproteobacteria</taxon>
        <taxon>Hyphomonadales</taxon>
        <taxon>Hyphomonadaceae</taxon>
        <taxon>Ponticaulis</taxon>
    </lineage>
</organism>
<keyword evidence="1" id="KW-0812">Transmembrane</keyword>
<evidence type="ECO:0000313" key="4">
    <source>
        <dbReference type="EMBL" id="MFC6198883.1"/>
    </source>
</evidence>
<dbReference type="Proteomes" id="UP001596303">
    <property type="component" value="Unassembled WGS sequence"/>
</dbReference>
<feature type="transmembrane region" description="Helical" evidence="1">
    <location>
        <begin position="194"/>
        <end position="217"/>
    </location>
</feature>
<feature type="transmembrane region" description="Helical" evidence="1">
    <location>
        <begin position="317"/>
        <end position="334"/>
    </location>
</feature>
<dbReference type="Pfam" id="PF01757">
    <property type="entry name" value="Acyl_transf_3"/>
    <property type="match status" value="1"/>
</dbReference>
<feature type="transmembrane region" description="Helical" evidence="1">
    <location>
        <begin position="75"/>
        <end position="94"/>
    </location>
</feature>
<dbReference type="InterPro" id="IPR043968">
    <property type="entry name" value="SGNH"/>
</dbReference>
<feature type="transmembrane region" description="Helical" evidence="1">
    <location>
        <begin position="12"/>
        <end position="28"/>
    </location>
</feature>
<evidence type="ECO:0000259" key="3">
    <source>
        <dbReference type="Pfam" id="PF19040"/>
    </source>
</evidence>
<dbReference type="EC" id="2.3.1.-" evidence="4"/>
<dbReference type="EMBL" id="JBHSSW010000017">
    <property type="protein sequence ID" value="MFC6198883.1"/>
    <property type="molecule type" value="Genomic_DNA"/>
</dbReference>
<protein>
    <submittedName>
        <fullName evidence="4">Acyltransferase family protein</fullName>
        <ecNumber evidence="4">2.3.1.-</ecNumber>
    </submittedName>
</protein>
<dbReference type="InterPro" id="IPR050879">
    <property type="entry name" value="Acyltransferase_3"/>
</dbReference>
<keyword evidence="1" id="KW-1133">Transmembrane helix</keyword>
<dbReference type="RefSeq" id="WP_377379808.1">
    <property type="nucleotide sequence ID" value="NZ_JBHSSW010000017.1"/>
</dbReference>
<feature type="transmembrane region" description="Helical" evidence="1">
    <location>
        <begin position="34"/>
        <end position="54"/>
    </location>
</feature>
<sequence length="639" mass="70672">MNAITYRRDIDGLRSVAVLSVFLYHLNANYLPGGFVGVDIFFVISGFLITKILVKHIQTQSFSLVGFYSRRFRRILPALLVTLIAGLVAGYFIYTPNDLVRLGDQSMFAAFGLSNFYFLQHSDYFAPAAHTQPMLHTWSLAVEEQFYLFWPLLLFGISKFAPRKFLSTSLIVLAIGALLSYGFSIYLTPQNSAAAFYMLPTRVWELALGALVGFAPAMGRVKALIMDLVGLALIGLSFLFLTSAMAFPGWVAMVPCAGTALLLWAKSDQSLVGRALSLSPLVWIGKWSYSLYLIHWPVIVFFRSYNFGAPPDHLESAVILVASIALSAISYFIIEQPFRRARQAKATASDSRSNLKVVAISVGAMAICSGAGFALTKSNGFGKEISVDAEHYLSFITSSSQRGGTNKCYQRSSSVLADFNYEDCLKASDGRPRAIVFGDSFAQHWERGLEAVFPEIQFSHMVASGCIPVLPIRGRDDCVQFNEDLFDTRIPDGNFDIAILSARWNEESAERVGVTVEYLKQYVDKVIILGRGPLYEDKLPLLLVKSAEAGGRESIILTTEARNSSARVNEILAEQTAAAGGEYYSPFDLMCERTGCTYVTPENSPMQHDYGHFTKDGAIFMLKNMRANGMLEEEISETE</sequence>
<dbReference type="GO" id="GO:0016746">
    <property type="term" value="F:acyltransferase activity"/>
    <property type="evidence" value="ECO:0007669"/>
    <property type="project" value="UniProtKB-KW"/>
</dbReference>